<name>A0AA88HRG5_ARTSF</name>
<keyword evidence="4" id="KW-1185">Reference proteome</keyword>
<reference evidence="3" key="1">
    <citation type="submission" date="2023-07" db="EMBL/GenBank/DDBJ databases">
        <title>Chromosome-level genome assembly of Artemia franciscana.</title>
        <authorList>
            <person name="Jo E."/>
        </authorList>
    </citation>
    <scope>NUCLEOTIDE SEQUENCE</scope>
    <source>
        <tissue evidence="3">Whole body</tissue>
    </source>
</reference>
<organism evidence="3 4">
    <name type="scientific">Artemia franciscana</name>
    <name type="common">Brine shrimp</name>
    <name type="synonym">Artemia sanfranciscana</name>
    <dbReference type="NCBI Taxonomy" id="6661"/>
    <lineage>
        <taxon>Eukaryota</taxon>
        <taxon>Metazoa</taxon>
        <taxon>Ecdysozoa</taxon>
        <taxon>Arthropoda</taxon>
        <taxon>Crustacea</taxon>
        <taxon>Branchiopoda</taxon>
        <taxon>Anostraca</taxon>
        <taxon>Artemiidae</taxon>
        <taxon>Artemia</taxon>
    </lineage>
</organism>
<evidence type="ECO:0000256" key="1">
    <source>
        <dbReference type="SAM" id="Phobius"/>
    </source>
</evidence>
<evidence type="ECO:0000259" key="2">
    <source>
        <dbReference type="Pfam" id="PF13383"/>
    </source>
</evidence>
<accession>A0AA88HRG5</accession>
<dbReference type="InterPro" id="IPR025714">
    <property type="entry name" value="Methyltranfer_dom"/>
</dbReference>
<dbReference type="PANTHER" id="PTHR32026">
    <property type="entry name" value="METHYLTRANSFERASE-LIKE PROTEIN 24"/>
    <property type="match status" value="1"/>
</dbReference>
<comment type="caution">
    <text evidence="3">The sequence shown here is derived from an EMBL/GenBank/DDBJ whole genome shotgun (WGS) entry which is preliminary data.</text>
</comment>
<evidence type="ECO:0000313" key="4">
    <source>
        <dbReference type="Proteomes" id="UP001187531"/>
    </source>
</evidence>
<keyword evidence="1" id="KW-1133">Transmembrane helix</keyword>
<dbReference type="PANTHER" id="PTHR32026:SF10">
    <property type="entry name" value="METHYLTRANSFERASE-LIKE PROTEIN 24-RELATED"/>
    <property type="match status" value="1"/>
</dbReference>
<dbReference type="AlphaFoldDB" id="A0AA88HRG5"/>
<proteinExistence type="predicted"/>
<dbReference type="InterPro" id="IPR026913">
    <property type="entry name" value="METTL24"/>
</dbReference>
<evidence type="ECO:0000313" key="3">
    <source>
        <dbReference type="EMBL" id="KAK2712074.1"/>
    </source>
</evidence>
<feature type="domain" description="Methyltransferase" evidence="2">
    <location>
        <begin position="113"/>
        <end position="278"/>
    </location>
</feature>
<dbReference type="Proteomes" id="UP001187531">
    <property type="component" value="Unassembled WGS sequence"/>
</dbReference>
<feature type="transmembrane region" description="Helical" evidence="1">
    <location>
        <begin position="12"/>
        <end position="29"/>
    </location>
</feature>
<dbReference type="InterPro" id="IPR029063">
    <property type="entry name" value="SAM-dependent_MTases_sf"/>
</dbReference>
<protein>
    <recommendedName>
        <fullName evidence="2">Methyltransferase domain-containing protein</fullName>
    </recommendedName>
</protein>
<sequence>MSFHFPRRQDRLIIILLSILLTIALYQNYSAVPLSKTILEDVPEKRDYRTTKDKLKTLAAELKPSDDKITSYEQVGKIFLRSDEGACKSQGMWGGRIWNGVYLIGKGWTDAMDGNYTLCMDPGVAPNQKSCLVYSFGIANNWSFDEDAEKYGCEVYSFDPSIGQKPHMHSAKVHFYDYGLSNVDTDQGPNGWRMRRLESLMTELGHSDRIIDVLKIDIEDSEHDVIPEIVSSGIIKKVKQIVWEIHNFKQLPVAKFFETFSVLEKAGFEKFFSENWPYPNESFKKVDGTYDMTFYIFSHYNKKFLQKST</sequence>
<dbReference type="SUPFAM" id="SSF53335">
    <property type="entry name" value="S-adenosyl-L-methionine-dependent methyltransferases"/>
    <property type="match status" value="1"/>
</dbReference>
<gene>
    <name evidence="3" type="ORF">QYM36_010934</name>
</gene>
<dbReference type="Pfam" id="PF13383">
    <property type="entry name" value="Methyltransf_22"/>
    <property type="match status" value="1"/>
</dbReference>
<dbReference type="EMBL" id="JAVRJZ010000015">
    <property type="protein sequence ID" value="KAK2712074.1"/>
    <property type="molecule type" value="Genomic_DNA"/>
</dbReference>
<keyword evidence="1" id="KW-0472">Membrane</keyword>
<keyword evidence="1" id="KW-0812">Transmembrane</keyword>